<name>A0ABQ9Y871_9EUKA</name>
<protein>
    <submittedName>
        <fullName evidence="1">Uncharacterized protein</fullName>
    </submittedName>
</protein>
<evidence type="ECO:0000313" key="2">
    <source>
        <dbReference type="Proteomes" id="UP001281761"/>
    </source>
</evidence>
<sequence>MEDRDKQQALRETVLKQVLSPSQTYICHLCAKYHSIVDEDHSDAFTTLLSRIIQLYSHCQQTMEDGLVLRAFVALPSCLTFFESDVSIDSFLDELVDSKEQQNEQGGDVCESETTILRSLRMEGIDDVIEEKLINDRSTDNAENIVVNSIKWSNMLGMNYYYEDE</sequence>
<dbReference type="Proteomes" id="UP001281761">
    <property type="component" value="Unassembled WGS sequence"/>
</dbReference>
<keyword evidence="2" id="KW-1185">Reference proteome</keyword>
<proteinExistence type="predicted"/>
<organism evidence="1 2">
    <name type="scientific">Blattamonas nauphoetae</name>
    <dbReference type="NCBI Taxonomy" id="2049346"/>
    <lineage>
        <taxon>Eukaryota</taxon>
        <taxon>Metamonada</taxon>
        <taxon>Preaxostyla</taxon>
        <taxon>Oxymonadida</taxon>
        <taxon>Blattamonas</taxon>
    </lineage>
</organism>
<accession>A0ABQ9Y871</accession>
<reference evidence="1 2" key="1">
    <citation type="journal article" date="2022" name="bioRxiv">
        <title>Genomics of Preaxostyla Flagellates Illuminates Evolutionary Transitions and the Path Towards Mitochondrial Loss.</title>
        <authorList>
            <person name="Novak L.V.F."/>
            <person name="Treitli S.C."/>
            <person name="Pyrih J."/>
            <person name="Halakuc P."/>
            <person name="Pipaliya S.V."/>
            <person name="Vacek V."/>
            <person name="Brzon O."/>
            <person name="Soukal P."/>
            <person name="Eme L."/>
            <person name="Dacks J.B."/>
            <person name="Karnkowska A."/>
            <person name="Elias M."/>
            <person name="Hampl V."/>
        </authorList>
    </citation>
    <scope>NUCLEOTIDE SEQUENCE [LARGE SCALE GENOMIC DNA]</scope>
    <source>
        <strain evidence="1">NAU3</strain>
        <tissue evidence="1">Gut</tissue>
    </source>
</reference>
<evidence type="ECO:0000313" key="1">
    <source>
        <dbReference type="EMBL" id="KAK2959932.1"/>
    </source>
</evidence>
<dbReference type="EMBL" id="JARBJD010000026">
    <property type="protein sequence ID" value="KAK2959932.1"/>
    <property type="molecule type" value="Genomic_DNA"/>
</dbReference>
<comment type="caution">
    <text evidence="1">The sequence shown here is derived from an EMBL/GenBank/DDBJ whole genome shotgun (WGS) entry which is preliminary data.</text>
</comment>
<gene>
    <name evidence="1" type="ORF">BLNAU_5129</name>
</gene>